<dbReference type="AlphaFoldDB" id="A0AAV3PCC1"/>
<dbReference type="Proteomes" id="UP001454036">
    <property type="component" value="Unassembled WGS sequence"/>
</dbReference>
<comment type="caution">
    <text evidence="1">The sequence shown here is derived from an EMBL/GenBank/DDBJ whole genome shotgun (WGS) entry which is preliminary data.</text>
</comment>
<keyword evidence="2" id="KW-1185">Reference proteome</keyword>
<reference evidence="1 2" key="1">
    <citation type="submission" date="2024-01" db="EMBL/GenBank/DDBJ databases">
        <title>The complete chloroplast genome sequence of Lithospermum erythrorhizon: insights into the phylogenetic relationship among Boraginaceae species and the maternal lineages of purple gromwells.</title>
        <authorList>
            <person name="Okada T."/>
            <person name="Watanabe K."/>
        </authorList>
    </citation>
    <scope>NUCLEOTIDE SEQUENCE [LARGE SCALE GENOMIC DNA]</scope>
</reference>
<evidence type="ECO:0000313" key="2">
    <source>
        <dbReference type="Proteomes" id="UP001454036"/>
    </source>
</evidence>
<dbReference type="EMBL" id="BAABME010017228">
    <property type="protein sequence ID" value="GAA0149289.1"/>
    <property type="molecule type" value="Genomic_DNA"/>
</dbReference>
<organism evidence="1 2">
    <name type="scientific">Lithospermum erythrorhizon</name>
    <name type="common">Purple gromwell</name>
    <name type="synonym">Lithospermum officinale var. erythrorhizon</name>
    <dbReference type="NCBI Taxonomy" id="34254"/>
    <lineage>
        <taxon>Eukaryota</taxon>
        <taxon>Viridiplantae</taxon>
        <taxon>Streptophyta</taxon>
        <taxon>Embryophyta</taxon>
        <taxon>Tracheophyta</taxon>
        <taxon>Spermatophyta</taxon>
        <taxon>Magnoliopsida</taxon>
        <taxon>eudicotyledons</taxon>
        <taxon>Gunneridae</taxon>
        <taxon>Pentapetalae</taxon>
        <taxon>asterids</taxon>
        <taxon>lamiids</taxon>
        <taxon>Boraginales</taxon>
        <taxon>Boraginaceae</taxon>
        <taxon>Boraginoideae</taxon>
        <taxon>Lithospermeae</taxon>
        <taxon>Lithospermum</taxon>
    </lineage>
</organism>
<protein>
    <submittedName>
        <fullName evidence="1">Uncharacterized protein</fullName>
    </submittedName>
</protein>
<accession>A0AAV3PCC1</accession>
<name>A0AAV3PCC1_LITER</name>
<sequence length="190" mass="21400">MHPRMASLNKNDDSRSLHRILSAKSGEFLSIKISHRPICTINACMSDGVPRFISFRSRSTGKVVKIDLRIILAQSYPNIKINDFGYDERVEVMGKLLPELSDALALTFCLTTKVIKMLDSRSNLFYYKMEIADMMTLSRFNIIRASMSTQLNGVTGSGKLIANEFWVSGTSPQQLDQAFKSFHLREGQLG</sequence>
<gene>
    <name evidence="1" type="ORF">LIER_36902</name>
</gene>
<evidence type="ECO:0000313" key="1">
    <source>
        <dbReference type="EMBL" id="GAA0149289.1"/>
    </source>
</evidence>
<proteinExistence type="predicted"/>